<keyword evidence="2" id="KW-1185">Reference proteome</keyword>
<dbReference type="EMBL" id="JAIRAU010000052">
    <property type="protein sequence ID" value="MBZ5714921.1"/>
    <property type="molecule type" value="Genomic_DNA"/>
</dbReference>
<evidence type="ECO:0000313" key="2">
    <source>
        <dbReference type="Proteomes" id="UP001139031"/>
    </source>
</evidence>
<dbReference type="Proteomes" id="UP001139031">
    <property type="component" value="Unassembled WGS sequence"/>
</dbReference>
<dbReference type="RefSeq" id="WP_224196653.1">
    <property type="nucleotide sequence ID" value="NZ_JAIRAU010000052.1"/>
</dbReference>
<gene>
    <name evidence="1" type="ORF">K7C98_37285</name>
</gene>
<comment type="caution">
    <text evidence="1">The sequence shown here is derived from an EMBL/GenBank/DDBJ whole genome shotgun (WGS) entry which is preliminary data.</text>
</comment>
<accession>A0ABS7U3B5</accession>
<organism evidence="1 2">
    <name type="scientific">Nannocystis pusilla</name>
    <dbReference type="NCBI Taxonomy" id="889268"/>
    <lineage>
        <taxon>Bacteria</taxon>
        <taxon>Pseudomonadati</taxon>
        <taxon>Myxococcota</taxon>
        <taxon>Polyangia</taxon>
        <taxon>Nannocystales</taxon>
        <taxon>Nannocystaceae</taxon>
        <taxon>Nannocystis</taxon>
    </lineage>
</organism>
<protein>
    <submittedName>
        <fullName evidence="1">Uncharacterized protein</fullName>
    </submittedName>
</protein>
<reference evidence="1" key="1">
    <citation type="submission" date="2021-08" db="EMBL/GenBank/DDBJ databases">
        <authorList>
            <person name="Stevens D.C."/>
        </authorList>
    </citation>
    <scope>NUCLEOTIDE SEQUENCE</scope>
    <source>
        <strain evidence="1">DSM 53165</strain>
    </source>
</reference>
<sequence>MANSGSPTNFVDLQAAFYNAFSQALGFSPGDPFQVVQPSPPLVGGAQADQLLWNYFNAIPPYSLTQNTILSGGNQFLADYQGVMSALQGAPNNFQSTIGPSCYKAYSAAIKAGQVKAGDPLAFRNWALVNSQCSGVAVSGASALAAAMLDPIFAAQMHAMAYKPAGSQNVDFVPGYATMMRLLAAAPSRSIPQIGTSQWNWDVTSSWTSGSDDGFFGLWGGSSSSSSTSQKFASSGVTLSASFGNVLQFSATPGDWYSSAALGLAYNNQSGPPWVPDSPINWQNTFGSNGNMQRFLSTLVIVQDMNVTVTSLATYSESEQQTIRSQSSAGLWPFYTQSSSSGSNTDVGFNSQGNMTVTITSQPGVAVVVGCIVLPAAQYLGHESERSRLLSAARARR</sequence>
<name>A0ABS7U3B5_9BACT</name>
<evidence type="ECO:0000313" key="1">
    <source>
        <dbReference type="EMBL" id="MBZ5714921.1"/>
    </source>
</evidence>
<proteinExistence type="predicted"/>